<gene>
    <name evidence="7" type="primary">LOC118764389</name>
</gene>
<evidence type="ECO:0000313" key="7">
    <source>
        <dbReference type="RefSeq" id="XP_036361051.1"/>
    </source>
</evidence>
<feature type="signal peptide" evidence="4">
    <location>
        <begin position="1"/>
        <end position="23"/>
    </location>
</feature>
<dbReference type="InterPro" id="IPR000372">
    <property type="entry name" value="LRRNT"/>
</dbReference>
<evidence type="ECO:0000256" key="1">
    <source>
        <dbReference type="ARBA" id="ARBA00022614"/>
    </source>
</evidence>
<feature type="domain" description="LRRNT" evidence="5">
    <location>
        <begin position="27"/>
        <end position="60"/>
    </location>
</feature>
<protein>
    <submittedName>
        <fullName evidence="7">Leucine-rich repeat-containing protein 4-like</fullName>
    </submittedName>
</protein>
<evidence type="ECO:0000259" key="5">
    <source>
        <dbReference type="SMART" id="SM00013"/>
    </source>
</evidence>
<dbReference type="PROSITE" id="PS51450">
    <property type="entry name" value="LRR"/>
    <property type="match status" value="1"/>
</dbReference>
<dbReference type="InterPro" id="IPR050541">
    <property type="entry name" value="LRR_TM_domain-containing"/>
</dbReference>
<keyword evidence="3" id="KW-0677">Repeat</keyword>
<dbReference type="PANTHER" id="PTHR24369">
    <property type="entry name" value="ANTIGEN BSP, PUTATIVE-RELATED"/>
    <property type="match status" value="1"/>
</dbReference>
<dbReference type="Gene3D" id="3.80.10.10">
    <property type="entry name" value="Ribonuclease Inhibitor"/>
    <property type="match status" value="1"/>
</dbReference>
<evidence type="ECO:0000313" key="6">
    <source>
        <dbReference type="Proteomes" id="UP000515154"/>
    </source>
</evidence>
<dbReference type="PANTHER" id="PTHR24369:SF210">
    <property type="entry name" value="CHAOPTIN-RELATED"/>
    <property type="match status" value="1"/>
</dbReference>
<dbReference type="InterPro" id="IPR001611">
    <property type="entry name" value="Leu-rich_rpt"/>
</dbReference>
<feature type="chain" id="PRO_5028898768" evidence="4">
    <location>
        <begin position="24"/>
        <end position="296"/>
    </location>
</feature>
<evidence type="ECO:0000256" key="3">
    <source>
        <dbReference type="ARBA" id="ARBA00022737"/>
    </source>
</evidence>
<dbReference type="Proteomes" id="UP000515154">
    <property type="component" value="Linkage group LG8"/>
</dbReference>
<keyword evidence="1" id="KW-0433">Leucine-rich repeat</keyword>
<dbReference type="SMART" id="SM00013">
    <property type="entry name" value="LRRNT"/>
    <property type="match status" value="1"/>
</dbReference>
<name>A0A7E6EZN1_9MOLL</name>
<reference evidence="7" key="1">
    <citation type="submission" date="2025-08" db="UniProtKB">
        <authorList>
            <consortium name="RefSeq"/>
        </authorList>
    </citation>
    <scope>IDENTIFICATION</scope>
</reference>
<accession>A0A7E6EZN1</accession>
<evidence type="ECO:0000256" key="4">
    <source>
        <dbReference type="SAM" id="SignalP"/>
    </source>
</evidence>
<dbReference type="FunFam" id="3.80.10.10:FF:000082">
    <property type="entry name" value="Leucine-rich repeat-containing 24"/>
    <property type="match status" value="1"/>
</dbReference>
<dbReference type="AlphaFoldDB" id="A0A7E6EZN1"/>
<dbReference type="SMART" id="SM00369">
    <property type="entry name" value="LRR_TYP"/>
    <property type="match status" value="5"/>
</dbReference>
<dbReference type="KEGG" id="osn:118764389"/>
<dbReference type="Pfam" id="PF00560">
    <property type="entry name" value="LRR_1"/>
    <property type="match status" value="1"/>
</dbReference>
<dbReference type="Pfam" id="PF13855">
    <property type="entry name" value="LRR_8"/>
    <property type="match status" value="1"/>
</dbReference>
<sequence length="296" mass="33244">MFYHLKLTFVLLLFMRPFLESHAASDICSICKCEYSKTTIDCSSRGLTSVPQPIPPNVQSLDLNSNSIENIQSDTFQNLSSLMTLVLENNNIVKIEVNIFRDLPSLMTLLLNDNNIETIEKGAIRDLPSLMTLFLHNNNIGNIAVSALHNLPRLITLFLHNNNIRKLGVRAIHDLPNLKTIFCTIIISNQISQPPPSTSRNDLGEDIKPQVSLLYADIEGINDEVYKRDLIDVEDRINTPGGNELPTYDLPGAPRDKKNICYNALPCRIQGAPRYCGSSWIADIFVARRQNNTLDI</sequence>
<keyword evidence="6" id="KW-1185">Reference proteome</keyword>
<evidence type="ECO:0000256" key="2">
    <source>
        <dbReference type="ARBA" id="ARBA00022729"/>
    </source>
</evidence>
<proteinExistence type="predicted"/>
<keyword evidence="2 4" id="KW-0732">Signal</keyword>
<organism evidence="6 7">
    <name type="scientific">Octopus sinensis</name>
    <name type="common">East Asian common octopus</name>
    <dbReference type="NCBI Taxonomy" id="2607531"/>
    <lineage>
        <taxon>Eukaryota</taxon>
        <taxon>Metazoa</taxon>
        <taxon>Spiralia</taxon>
        <taxon>Lophotrochozoa</taxon>
        <taxon>Mollusca</taxon>
        <taxon>Cephalopoda</taxon>
        <taxon>Coleoidea</taxon>
        <taxon>Octopodiformes</taxon>
        <taxon>Octopoda</taxon>
        <taxon>Incirrata</taxon>
        <taxon>Octopodidae</taxon>
        <taxon>Octopus</taxon>
    </lineage>
</organism>
<dbReference type="SUPFAM" id="SSF52058">
    <property type="entry name" value="L domain-like"/>
    <property type="match status" value="1"/>
</dbReference>
<dbReference type="InterPro" id="IPR032675">
    <property type="entry name" value="LRR_dom_sf"/>
</dbReference>
<dbReference type="GO" id="GO:0005886">
    <property type="term" value="C:plasma membrane"/>
    <property type="evidence" value="ECO:0007669"/>
    <property type="project" value="TreeGrafter"/>
</dbReference>
<dbReference type="InterPro" id="IPR003591">
    <property type="entry name" value="Leu-rich_rpt_typical-subtyp"/>
</dbReference>
<dbReference type="RefSeq" id="XP_036361051.1">
    <property type="nucleotide sequence ID" value="XM_036505158.1"/>
</dbReference>